<evidence type="ECO:0000256" key="1">
    <source>
        <dbReference type="ARBA" id="ARBA00004323"/>
    </source>
</evidence>
<organism evidence="7 8">
    <name type="scientific">Xanthoceras sorbifolium</name>
    <dbReference type="NCBI Taxonomy" id="99658"/>
    <lineage>
        <taxon>Eukaryota</taxon>
        <taxon>Viridiplantae</taxon>
        <taxon>Streptophyta</taxon>
        <taxon>Embryophyta</taxon>
        <taxon>Tracheophyta</taxon>
        <taxon>Spermatophyta</taxon>
        <taxon>Magnoliopsida</taxon>
        <taxon>eudicotyledons</taxon>
        <taxon>Gunneridae</taxon>
        <taxon>Pentapetalae</taxon>
        <taxon>rosids</taxon>
        <taxon>malvids</taxon>
        <taxon>Sapindales</taxon>
        <taxon>Sapindaceae</taxon>
        <taxon>Xanthoceroideae</taxon>
        <taxon>Xanthoceras</taxon>
    </lineage>
</organism>
<evidence type="ECO:0000256" key="3">
    <source>
        <dbReference type="ARBA" id="ARBA00022679"/>
    </source>
</evidence>
<evidence type="ECO:0000313" key="8">
    <source>
        <dbReference type="Proteomes" id="UP000827721"/>
    </source>
</evidence>
<reference evidence="7 8" key="1">
    <citation type="submission" date="2021-02" db="EMBL/GenBank/DDBJ databases">
        <title>Plant Genome Project.</title>
        <authorList>
            <person name="Zhang R.-G."/>
        </authorList>
    </citation>
    <scope>NUCLEOTIDE SEQUENCE [LARGE SCALE GENOMIC DNA]</scope>
    <source>
        <tissue evidence="7">Leaves</tissue>
    </source>
</reference>
<gene>
    <name evidence="7" type="ORF">JRO89_XS11G0084400</name>
</gene>
<evidence type="ECO:0000256" key="4">
    <source>
        <dbReference type="ARBA" id="ARBA00023180"/>
    </source>
</evidence>
<sequence length="588" mass="67385">MVRYQRYHQWRKAGHVQLKPGKQNMPFKEEEEDGAAADDVSRAFLLVCAPTYGFYYNKRTRPKLFSIFFLSLLSCTFILALHLFGSSSAFSLFCKSLSLPTLLPFVSLFYLFLIFIIFNPFADSFGGVNEGLVSDVNASLCGSVSHGTICCDRSSHRSDLCVMKGDVRTNSASSSVFLYSSRTTNGFFNYVSSMVEEVDEDVEKELQHEKIKPYTRKWETSVMDTIDELDLVSKTENAAIGHHCDVSHDVPAVFFSTGGYTGNVYHEFNDGILPLYITSQHLNKKVVFVILEYHNWWIMKYGDILSHLSDYPAIDFSGDKRTHCFPEAIFGLRIHDELTVDSSLVLGNKTIVDFRNVLDRAYWPRIRDLIQDEERETQERLREKLSLSPSSETSLEIVEEVREEQLKKPKLVVLSRNGSRAITNEDLLVKMAEKIGFRVEVVRPDKTTELAKIYRALNSSDVMVGVHGAAMTHFLFMKPGCVFIQVIPLGTDWAAETYYGEPARKLGLKYISYPILPRESSLYDKYDKSDPVLRDPESVNNKGWQYTKSIYLDGQNVRLNPGRFRKRLVRAYDYSINRINRHLQFQSR</sequence>
<dbReference type="PANTHER" id="PTHR20961">
    <property type="entry name" value="GLYCOSYLTRANSFERASE"/>
    <property type="match status" value="1"/>
</dbReference>
<keyword evidence="8" id="KW-1185">Reference proteome</keyword>
<dbReference type="InterPro" id="IPR049625">
    <property type="entry name" value="Glyco_transf_61_cat"/>
</dbReference>
<comment type="caution">
    <text evidence="7">The sequence shown here is derived from an EMBL/GenBank/DDBJ whole genome shotgun (WGS) entry which is preliminary data.</text>
</comment>
<keyword evidence="5" id="KW-0812">Transmembrane</keyword>
<proteinExistence type="predicted"/>
<evidence type="ECO:0000256" key="5">
    <source>
        <dbReference type="SAM" id="Phobius"/>
    </source>
</evidence>
<dbReference type="PANTHER" id="PTHR20961:SF124">
    <property type="entry name" value="GLYCOSYLTRANSFERASE"/>
    <property type="match status" value="1"/>
</dbReference>
<accession>A0ABQ8HF58</accession>
<feature type="transmembrane region" description="Helical" evidence="5">
    <location>
        <begin position="97"/>
        <end position="118"/>
    </location>
</feature>
<protein>
    <recommendedName>
        <fullName evidence="6">Glycosyltransferase 61 catalytic domain-containing protein</fullName>
    </recommendedName>
</protein>
<keyword evidence="4" id="KW-0325">Glycoprotein</keyword>
<dbReference type="EMBL" id="JAFEMO010000011">
    <property type="protein sequence ID" value="KAH7557247.1"/>
    <property type="molecule type" value="Genomic_DNA"/>
</dbReference>
<name>A0ABQ8HF58_9ROSI</name>
<feature type="domain" description="Glycosyltransferase 61 catalytic" evidence="6">
    <location>
        <begin position="377"/>
        <end position="484"/>
    </location>
</feature>
<keyword evidence="3" id="KW-0808">Transferase</keyword>
<feature type="transmembrane region" description="Helical" evidence="5">
    <location>
        <begin position="64"/>
        <end position="85"/>
    </location>
</feature>
<keyword evidence="5" id="KW-0472">Membrane</keyword>
<keyword evidence="5" id="KW-1133">Transmembrane helix</keyword>
<dbReference type="InterPro" id="IPR007657">
    <property type="entry name" value="Glycosyltransferase_61"/>
</dbReference>
<evidence type="ECO:0000256" key="2">
    <source>
        <dbReference type="ARBA" id="ARBA00022676"/>
    </source>
</evidence>
<dbReference type="Proteomes" id="UP000827721">
    <property type="component" value="Unassembled WGS sequence"/>
</dbReference>
<keyword evidence="2" id="KW-0328">Glycosyltransferase</keyword>
<evidence type="ECO:0000313" key="7">
    <source>
        <dbReference type="EMBL" id="KAH7557247.1"/>
    </source>
</evidence>
<comment type="subcellular location">
    <subcellularLocation>
        <location evidence="1">Golgi apparatus membrane</location>
        <topology evidence="1">Single-pass type II membrane protein</topology>
    </subcellularLocation>
</comment>
<evidence type="ECO:0000259" key="6">
    <source>
        <dbReference type="Pfam" id="PF04577"/>
    </source>
</evidence>
<dbReference type="Pfam" id="PF04577">
    <property type="entry name" value="Glyco_transf_61"/>
    <property type="match status" value="1"/>
</dbReference>